<sequence length="308" mass="33213">MKKSLVCTAVLSAILILTGCGSDNDSANNTSQGSNNNGNNNQNSDLLTEEQKQVILDTAKETSSITLKESLLSGIVDTLVFGTDEAVAGEECSSGNYTKTDTTITFTDCNGLFKAATDLNQYENLTAKSGKVTIKNGEYQYQDLVLINTVTGESKTATGSLKMTGDDNSAVISIENIIVKATEKNGVAFADVNYTLEDYQLNYDKKNSSELALAVGGTLSVVNSAVGDYKIKFETTQPLLIQIDSRNDDEVVTYPYDGTIKIEDLNNKAVTTLTANTDKKTVRYSITVNGKEIENGTQNWTDILGYSK</sequence>
<evidence type="ECO:0000313" key="2">
    <source>
        <dbReference type="EMBL" id="MFN0296771.1"/>
    </source>
</evidence>
<evidence type="ECO:0000313" key="3">
    <source>
        <dbReference type="Proteomes" id="UP001632339"/>
    </source>
</evidence>
<comment type="caution">
    <text evidence="2">The sequence shown here is derived from an EMBL/GenBank/DDBJ whole genome shotgun (WGS) entry which is preliminary data.</text>
</comment>
<evidence type="ECO:0000256" key="1">
    <source>
        <dbReference type="SAM" id="SignalP"/>
    </source>
</evidence>
<dbReference type="EMBL" id="JBJXCW010000003">
    <property type="protein sequence ID" value="MFN0296771.1"/>
    <property type="molecule type" value="Genomic_DNA"/>
</dbReference>
<organism evidence="2 3">
    <name type="scientific">Acinetobacter albensis</name>
    <dbReference type="NCBI Taxonomy" id="1673609"/>
    <lineage>
        <taxon>Bacteria</taxon>
        <taxon>Pseudomonadati</taxon>
        <taxon>Pseudomonadota</taxon>
        <taxon>Gammaproteobacteria</taxon>
        <taxon>Moraxellales</taxon>
        <taxon>Moraxellaceae</taxon>
        <taxon>Acinetobacter</taxon>
    </lineage>
</organism>
<protein>
    <recommendedName>
        <fullName evidence="4">Lipoprotein</fullName>
    </recommendedName>
</protein>
<keyword evidence="1" id="KW-0732">Signal</keyword>
<feature type="signal peptide" evidence="1">
    <location>
        <begin position="1"/>
        <end position="22"/>
    </location>
</feature>
<proteinExistence type="predicted"/>
<keyword evidence="3" id="KW-1185">Reference proteome</keyword>
<feature type="chain" id="PRO_5045066605" description="Lipoprotein" evidence="1">
    <location>
        <begin position="23"/>
        <end position="308"/>
    </location>
</feature>
<accession>A0ABW9JSM5</accession>
<evidence type="ECO:0008006" key="4">
    <source>
        <dbReference type="Google" id="ProtNLM"/>
    </source>
</evidence>
<dbReference type="RefSeq" id="WP_409139748.1">
    <property type="nucleotide sequence ID" value="NZ_JBJXCW010000003.1"/>
</dbReference>
<name>A0ABW9JSM5_9GAMM</name>
<dbReference type="PROSITE" id="PS51257">
    <property type="entry name" value="PROKAR_LIPOPROTEIN"/>
    <property type="match status" value="1"/>
</dbReference>
<reference evidence="2 3" key="1">
    <citation type="submission" date="2024-12" db="EMBL/GenBank/DDBJ databases">
        <title>C001-4G Acinetobacter sp. assembled genome.</title>
        <authorList>
            <person name="D'Arcy K."/>
            <person name="Kingdon A.D.H."/>
            <person name="Breen A."/>
            <person name="Mckeown C."/>
            <person name="Allman E."/>
            <person name="Sharma P."/>
            <person name="Mcleman A."/>
            <person name="Roberts A.P."/>
        </authorList>
    </citation>
    <scope>NUCLEOTIDE SEQUENCE [LARGE SCALE GENOMIC DNA]</scope>
    <source>
        <strain evidence="2 3">C1-4G</strain>
    </source>
</reference>
<gene>
    <name evidence="2" type="ORF">ACKVE0_04385</name>
</gene>
<dbReference type="Proteomes" id="UP001632339">
    <property type="component" value="Unassembled WGS sequence"/>
</dbReference>